<protein>
    <recommendedName>
        <fullName evidence="4">Late endosomal/lysosomal adaptor and MAPK and MTOR activator 5</fullName>
    </recommendedName>
</protein>
<proteinExistence type="predicted"/>
<accession>A0ABN8MZ18</accession>
<evidence type="ECO:0000313" key="2">
    <source>
        <dbReference type="EMBL" id="CAH3035066.1"/>
    </source>
</evidence>
<evidence type="ECO:0000256" key="1">
    <source>
        <dbReference type="SAM" id="MobiDB-lite"/>
    </source>
</evidence>
<reference evidence="2 3" key="1">
    <citation type="submission" date="2022-05" db="EMBL/GenBank/DDBJ databases">
        <authorList>
            <consortium name="Genoscope - CEA"/>
            <person name="William W."/>
        </authorList>
    </citation>
    <scope>NUCLEOTIDE SEQUENCE [LARGE SCALE GENOMIC DNA]</scope>
</reference>
<feature type="region of interest" description="Disordered" evidence="1">
    <location>
        <begin position="27"/>
        <end position="58"/>
    </location>
</feature>
<gene>
    <name evidence="2" type="ORF">PLOB_00024956</name>
</gene>
<name>A0ABN8MZ18_9CNID</name>
<sequence length="96" mass="10705">MITAPKSICNKFWQTGEWATSWTQSLVTNPSQEKEPSTVQELPHNQVDVPFKQSHEKERNPSAILADYLEKTSVAYGMVITADSSGISRVLHCVSI</sequence>
<feature type="non-terminal residue" evidence="2">
    <location>
        <position position="96"/>
    </location>
</feature>
<dbReference type="Proteomes" id="UP001159405">
    <property type="component" value="Unassembled WGS sequence"/>
</dbReference>
<dbReference type="EMBL" id="CALNXK010000003">
    <property type="protein sequence ID" value="CAH3035066.1"/>
    <property type="molecule type" value="Genomic_DNA"/>
</dbReference>
<evidence type="ECO:0000313" key="3">
    <source>
        <dbReference type="Proteomes" id="UP001159405"/>
    </source>
</evidence>
<organism evidence="2 3">
    <name type="scientific">Porites lobata</name>
    <dbReference type="NCBI Taxonomy" id="104759"/>
    <lineage>
        <taxon>Eukaryota</taxon>
        <taxon>Metazoa</taxon>
        <taxon>Cnidaria</taxon>
        <taxon>Anthozoa</taxon>
        <taxon>Hexacorallia</taxon>
        <taxon>Scleractinia</taxon>
        <taxon>Fungiina</taxon>
        <taxon>Poritidae</taxon>
        <taxon>Porites</taxon>
    </lineage>
</organism>
<comment type="caution">
    <text evidence="2">The sequence shown here is derived from an EMBL/GenBank/DDBJ whole genome shotgun (WGS) entry which is preliminary data.</text>
</comment>
<evidence type="ECO:0008006" key="4">
    <source>
        <dbReference type="Google" id="ProtNLM"/>
    </source>
</evidence>
<keyword evidence="3" id="KW-1185">Reference proteome</keyword>